<accession>S4REJ9</accession>
<sequence length="375" mass="41788">AQLQRLKRSLSFKTKSLRSRSADNVFERSDRDSRGEGNLILTPALIPNAALRGSPSSPPPPQPPQLPPASRERQHDFQEHVFKKPTFCDICNHMIVGGSSSKHGLRCKACKLSLHHRCLGGVEMQRCMGKMPKGFRRHYSSPLLINEQFSCIMEVIPLGCGKKVDPVYETLRFGTSLAQRVKGRGCEGEPGPCRHSNSMDADLMDVPEEMDIGPAGDSASHQSRQPARYSYPFHTKHVFCNIIKVKASLSSLRPSPLQMYQYVALSQYVPQDSGDLAIQPGDILSIVDDSNEEWWKGRIDDRVGFFPANFVQRVRPGERVFRCVRACAGTREHGQLALNLEQICVEKASMPAQGLVRVQSGRKKGLVPIDCLEEI</sequence>
<dbReference type="FunFam" id="3.30.60.20:FF:000022">
    <property type="entry name" value="SH3 and cysteine-rich domain-containing protein 3 isoform 2"/>
    <property type="match status" value="1"/>
</dbReference>
<name>S4REJ9_PETMA</name>
<dbReference type="PANTHER" id="PTHR15135:SF7">
    <property type="entry name" value="STAC-LIKE, ISOFORM J"/>
    <property type="match status" value="1"/>
</dbReference>
<evidence type="ECO:0000256" key="4">
    <source>
        <dbReference type="ARBA" id="ARBA00022475"/>
    </source>
</evidence>
<evidence type="ECO:0000256" key="10">
    <source>
        <dbReference type="ARBA" id="ARBA00023136"/>
    </source>
</evidence>
<dbReference type="SUPFAM" id="SSF57889">
    <property type="entry name" value="Cysteine-rich domain"/>
    <property type="match status" value="1"/>
</dbReference>
<dbReference type="PROSITE" id="PS50081">
    <property type="entry name" value="ZF_DAG_PE_2"/>
    <property type="match status" value="1"/>
</dbReference>
<dbReference type="SUPFAM" id="SSF50044">
    <property type="entry name" value="SH3-domain"/>
    <property type="match status" value="1"/>
</dbReference>
<evidence type="ECO:0000256" key="8">
    <source>
        <dbReference type="ARBA" id="ARBA00022771"/>
    </source>
</evidence>
<dbReference type="GO" id="GO:0042383">
    <property type="term" value="C:sarcolemma"/>
    <property type="evidence" value="ECO:0007669"/>
    <property type="project" value="UniProtKB-SubCell"/>
</dbReference>
<dbReference type="Pfam" id="PF16664">
    <property type="entry name" value="STAC2_u1"/>
    <property type="match status" value="1"/>
</dbReference>
<dbReference type="InterPro" id="IPR002219">
    <property type="entry name" value="PKC_DAG/PE"/>
</dbReference>
<dbReference type="AlphaFoldDB" id="S4REJ9"/>
<keyword evidence="8" id="KW-0863">Zinc-finger</keyword>
<keyword evidence="6" id="KW-0479">Metal-binding</keyword>
<organism evidence="15">
    <name type="scientific">Petromyzon marinus</name>
    <name type="common">Sea lamprey</name>
    <dbReference type="NCBI Taxonomy" id="7757"/>
    <lineage>
        <taxon>Eukaryota</taxon>
        <taxon>Metazoa</taxon>
        <taxon>Chordata</taxon>
        <taxon>Craniata</taxon>
        <taxon>Vertebrata</taxon>
        <taxon>Cyclostomata</taxon>
        <taxon>Hyperoartia</taxon>
        <taxon>Petromyzontiformes</taxon>
        <taxon>Petromyzontidae</taxon>
        <taxon>Petromyzon</taxon>
    </lineage>
</organism>
<dbReference type="InterPro" id="IPR001452">
    <property type="entry name" value="SH3_domain"/>
</dbReference>
<dbReference type="STRING" id="7757.ENSPMAP00000003631"/>
<evidence type="ECO:0000256" key="1">
    <source>
        <dbReference type="ARBA" id="ARBA00004278"/>
    </source>
</evidence>
<dbReference type="Gene3D" id="3.30.60.20">
    <property type="match status" value="1"/>
</dbReference>
<evidence type="ECO:0000313" key="15">
    <source>
        <dbReference type="Ensembl" id="ENSPMAP00000003631.1"/>
    </source>
</evidence>
<feature type="region of interest" description="Disordered" evidence="12">
    <location>
        <begin position="17"/>
        <end position="75"/>
    </location>
</feature>
<evidence type="ECO:0000256" key="2">
    <source>
        <dbReference type="ARBA" id="ARBA00004496"/>
    </source>
</evidence>
<keyword evidence="4" id="KW-1003">Cell membrane</keyword>
<reference evidence="15" key="2">
    <citation type="submission" date="2025-09" db="UniProtKB">
        <authorList>
            <consortium name="Ensembl"/>
        </authorList>
    </citation>
    <scope>IDENTIFICATION</scope>
</reference>
<dbReference type="GO" id="GO:0005737">
    <property type="term" value="C:cytoplasm"/>
    <property type="evidence" value="ECO:0007669"/>
    <property type="project" value="UniProtKB-SubCell"/>
</dbReference>
<evidence type="ECO:0000256" key="5">
    <source>
        <dbReference type="ARBA" id="ARBA00022490"/>
    </source>
</evidence>
<feature type="compositionally biased region" description="Basic and acidic residues" evidence="12">
    <location>
        <begin position="25"/>
        <end position="35"/>
    </location>
</feature>
<dbReference type="Pfam" id="PF00018">
    <property type="entry name" value="SH3_1"/>
    <property type="match status" value="1"/>
</dbReference>
<dbReference type="Pfam" id="PF00130">
    <property type="entry name" value="C1_1"/>
    <property type="match status" value="1"/>
</dbReference>
<dbReference type="PROSITE" id="PS50002">
    <property type="entry name" value="SH3"/>
    <property type="match status" value="1"/>
</dbReference>
<dbReference type="PRINTS" id="PR00452">
    <property type="entry name" value="SH3DOMAIN"/>
</dbReference>
<keyword evidence="10" id="KW-0472">Membrane</keyword>
<protein>
    <submittedName>
        <fullName evidence="15">SH3 and cysteine rich domain</fullName>
    </submittedName>
</protein>
<dbReference type="PANTHER" id="PTHR15135">
    <property type="entry name" value="STAC"/>
    <property type="match status" value="1"/>
</dbReference>
<proteinExistence type="predicted"/>
<evidence type="ECO:0000256" key="9">
    <source>
        <dbReference type="ARBA" id="ARBA00022833"/>
    </source>
</evidence>
<dbReference type="HOGENOM" id="CLU_048120_2_0_1"/>
<evidence type="ECO:0000256" key="7">
    <source>
        <dbReference type="ARBA" id="ARBA00022737"/>
    </source>
</evidence>
<feature type="domain" description="Phorbol-ester/DAG-type" evidence="14">
    <location>
        <begin position="74"/>
        <end position="127"/>
    </location>
</feature>
<dbReference type="GeneTree" id="ENSGT00950000183092"/>
<evidence type="ECO:0000256" key="6">
    <source>
        <dbReference type="ARBA" id="ARBA00022723"/>
    </source>
</evidence>
<feature type="domain" description="SH3" evidence="13">
    <location>
        <begin position="257"/>
        <end position="316"/>
    </location>
</feature>
<dbReference type="Gene3D" id="2.30.30.40">
    <property type="entry name" value="SH3 Domains"/>
    <property type="match status" value="1"/>
</dbReference>
<dbReference type="GO" id="GO:0008270">
    <property type="term" value="F:zinc ion binding"/>
    <property type="evidence" value="ECO:0007669"/>
    <property type="project" value="UniProtKB-KW"/>
</dbReference>
<comment type="subcellular location">
    <subcellularLocation>
        <location evidence="1">Cell membrane</location>
        <location evidence="1">Sarcolemma</location>
        <topology evidence="1">Peripheral membrane protein</topology>
        <orientation evidence="1">Cytoplasmic side</orientation>
    </subcellularLocation>
    <subcellularLocation>
        <location evidence="2">Cytoplasm</location>
    </subcellularLocation>
</comment>
<evidence type="ECO:0000256" key="3">
    <source>
        <dbReference type="ARBA" id="ARBA00022443"/>
    </source>
</evidence>
<keyword evidence="7" id="KW-0677">Repeat</keyword>
<dbReference type="InterPro" id="IPR039688">
    <property type="entry name" value="STAC1/2/3"/>
</dbReference>
<evidence type="ECO:0000256" key="12">
    <source>
        <dbReference type="SAM" id="MobiDB-lite"/>
    </source>
</evidence>
<dbReference type="InterPro" id="IPR046349">
    <property type="entry name" value="C1-like_sf"/>
</dbReference>
<keyword evidence="5" id="KW-0963">Cytoplasm</keyword>
<keyword evidence="9" id="KW-0862">Zinc</keyword>
<dbReference type="InterPro" id="IPR036028">
    <property type="entry name" value="SH3-like_dom_sf"/>
</dbReference>
<evidence type="ECO:0000256" key="11">
    <source>
        <dbReference type="PROSITE-ProRule" id="PRU00192"/>
    </source>
</evidence>
<feature type="compositionally biased region" description="Pro residues" evidence="12">
    <location>
        <begin position="56"/>
        <end position="67"/>
    </location>
</feature>
<dbReference type="GO" id="GO:0003009">
    <property type="term" value="P:skeletal muscle contraction"/>
    <property type="evidence" value="ECO:0007669"/>
    <property type="project" value="TreeGrafter"/>
</dbReference>
<dbReference type="GO" id="GO:1903078">
    <property type="term" value="P:positive regulation of protein localization to plasma membrane"/>
    <property type="evidence" value="ECO:0007669"/>
    <property type="project" value="TreeGrafter"/>
</dbReference>
<dbReference type="Ensembl" id="ENSPMAT00000003646.1">
    <property type="protein sequence ID" value="ENSPMAP00000003631.1"/>
    <property type="gene ID" value="ENSPMAG00000003318.1"/>
</dbReference>
<keyword evidence="3 11" id="KW-0728">SH3 domain</keyword>
<dbReference type="OMA" id="IYRCVRT"/>
<dbReference type="SMART" id="SM00109">
    <property type="entry name" value="C1"/>
    <property type="match status" value="1"/>
</dbReference>
<reference evidence="15" key="1">
    <citation type="submission" date="2025-08" db="UniProtKB">
        <authorList>
            <consortium name="Ensembl"/>
        </authorList>
    </citation>
    <scope>IDENTIFICATION</scope>
</reference>
<evidence type="ECO:0000259" key="13">
    <source>
        <dbReference type="PROSITE" id="PS50002"/>
    </source>
</evidence>
<dbReference type="SMART" id="SM00326">
    <property type="entry name" value="SH3"/>
    <property type="match status" value="1"/>
</dbReference>
<evidence type="ECO:0000259" key="14">
    <source>
        <dbReference type="PROSITE" id="PS50081"/>
    </source>
</evidence>
<dbReference type="PRINTS" id="PR00499">
    <property type="entry name" value="P67PHOX"/>
</dbReference>